<reference evidence="2 3" key="1">
    <citation type="submission" date="2019-09" db="EMBL/GenBank/DDBJ databases">
        <title>Bird 10,000 Genomes (B10K) Project - Family phase.</title>
        <authorList>
            <person name="Zhang G."/>
        </authorList>
    </citation>
    <scope>NUCLEOTIDE SEQUENCE [LARGE SCALE GENOMIC DNA]</scope>
    <source>
        <strain evidence="2">B10K-DU-001-39</strain>
        <tissue evidence="2">Muscle</tissue>
    </source>
</reference>
<keyword evidence="2" id="KW-0378">Hydrolase</keyword>
<name>A0A7L0W0Z2_ALELA</name>
<dbReference type="EMBL" id="VXAV01001904">
    <property type="protein sequence ID" value="NXL84807.1"/>
    <property type="molecule type" value="Genomic_DNA"/>
</dbReference>
<dbReference type="AlphaFoldDB" id="A0A7L0W0Z2"/>
<proteinExistence type="predicted"/>
<evidence type="ECO:0000313" key="2">
    <source>
        <dbReference type="EMBL" id="NXL84807.1"/>
    </source>
</evidence>
<sequence>RCPMQATGTLFRIRVAGDPGAYLLPQDARPLCHPAVDRALQLSAAGGPPHVGLTVEWDLGTKERLFGSVQEEAVQDADSVRLQQQAHQQHSCTLDECFQLYTKEEQVGAPRKPRAPRRWGLVSGRSRAREQEVQQGRAAGPCPGAAPACPCCGCQPAAPWAVPPLRPHEGDDDSTVEGVREDEVSTRSAYILFYQRRNAIPAWSASSAARGSSSSSLSDHWVARLGGSKRDGAVGQPSAPHPSPRSSPE</sequence>
<feature type="non-terminal residue" evidence="2">
    <location>
        <position position="249"/>
    </location>
</feature>
<dbReference type="GO" id="GO:0016787">
    <property type="term" value="F:hydrolase activity"/>
    <property type="evidence" value="ECO:0007669"/>
    <property type="project" value="UniProtKB-KW"/>
</dbReference>
<feature type="non-terminal residue" evidence="2">
    <location>
        <position position="1"/>
    </location>
</feature>
<protein>
    <submittedName>
        <fullName evidence="2">UBP43 hydrolase</fullName>
    </submittedName>
</protein>
<evidence type="ECO:0000313" key="3">
    <source>
        <dbReference type="Proteomes" id="UP000562322"/>
    </source>
</evidence>
<comment type="caution">
    <text evidence="2">The sequence shown here is derived from an EMBL/GenBank/DDBJ whole genome shotgun (WGS) entry which is preliminary data.</text>
</comment>
<organism evidence="2 3">
    <name type="scientific">Alectura lathami</name>
    <name type="common">Australian brush turkey</name>
    <dbReference type="NCBI Taxonomy" id="81907"/>
    <lineage>
        <taxon>Eukaryota</taxon>
        <taxon>Metazoa</taxon>
        <taxon>Chordata</taxon>
        <taxon>Craniata</taxon>
        <taxon>Vertebrata</taxon>
        <taxon>Euteleostomi</taxon>
        <taxon>Archelosauria</taxon>
        <taxon>Archosauria</taxon>
        <taxon>Dinosauria</taxon>
        <taxon>Saurischia</taxon>
        <taxon>Theropoda</taxon>
        <taxon>Coelurosauria</taxon>
        <taxon>Aves</taxon>
        <taxon>Neognathae</taxon>
        <taxon>Galloanserae</taxon>
        <taxon>Galliformes</taxon>
        <taxon>Megapodiidae</taxon>
        <taxon>Alectura</taxon>
    </lineage>
</organism>
<dbReference type="Proteomes" id="UP000562322">
    <property type="component" value="Unassembled WGS sequence"/>
</dbReference>
<feature type="compositionally biased region" description="Low complexity" evidence="1">
    <location>
        <begin position="203"/>
        <end position="218"/>
    </location>
</feature>
<gene>
    <name evidence="2" type="primary">Usp43</name>
    <name evidence="2" type="ORF">ALELAT_R10870</name>
</gene>
<accession>A0A7L0W0Z2</accession>
<feature type="region of interest" description="Disordered" evidence="1">
    <location>
        <begin position="203"/>
        <end position="249"/>
    </location>
</feature>
<evidence type="ECO:0000256" key="1">
    <source>
        <dbReference type="SAM" id="MobiDB-lite"/>
    </source>
</evidence>
<keyword evidence="3" id="KW-1185">Reference proteome</keyword>
<feature type="compositionally biased region" description="Pro residues" evidence="1">
    <location>
        <begin position="239"/>
        <end position="249"/>
    </location>
</feature>
<feature type="region of interest" description="Disordered" evidence="1">
    <location>
        <begin position="108"/>
        <end position="132"/>
    </location>
</feature>
<dbReference type="OrthoDB" id="292964at2759"/>